<sequence length="143" mass="16395">MSTIVQIRPITATETYPLRHQVLWPQETLEYVKLNSDDQGHHFGAFSNGLLVSVISLFIEGNVARFRKFATRPDCQGKGIGSQLLRHVMEYARTKGAKRIWCDARAVNEAFYRAFGLEPEGNRFHRGTIPYMRMARDLNDPII</sequence>
<evidence type="ECO:0000259" key="3">
    <source>
        <dbReference type="PROSITE" id="PS51186"/>
    </source>
</evidence>
<gene>
    <name evidence="4" type="ORF">SAMN06265337_2852</name>
</gene>
<feature type="domain" description="N-acetyltransferase" evidence="3">
    <location>
        <begin position="2"/>
        <end position="137"/>
    </location>
</feature>
<dbReference type="RefSeq" id="WP_088844180.1">
    <property type="nucleotide sequence ID" value="NZ_FYEW01000002.1"/>
</dbReference>
<dbReference type="PANTHER" id="PTHR43420">
    <property type="entry name" value="ACETYLTRANSFERASE"/>
    <property type="match status" value="1"/>
</dbReference>
<protein>
    <submittedName>
        <fullName evidence="4">Predicted N-acyltransferase, GNAT family</fullName>
    </submittedName>
</protein>
<dbReference type="Pfam" id="PF00583">
    <property type="entry name" value="Acetyltransf_1"/>
    <property type="match status" value="1"/>
</dbReference>
<dbReference type="InterPro" id="IPR016181">
    <property type="entry name" value="Acyl_CoA_acyltransferase"/>
</dbReference>
<dbReference type="Gene3D" id="3.40.630.30">
    <property type="match status" value="1"/>
</dbReference>
<accession>A0A212UBG9</accession>
<name>A0A212UBG9_9BACT</name>
<dbReference type="GO" id="GO:0016747">
    <property type="term" value="F:acyltransferase activity, transferring groups other than amino-acyl groups"/>
    <property type="evidence" value="ECO:0007669"/>
    <property type="project" value="InterPro"/>
</dbReference>
<evidence type="ECO:0000256" key="1">
    <source>
        <dbReference type="ARBA" id="ARBA00022679"/>
    </source>
</evidence>
<dbReference type="InterPro" id="IPR000182">
    <property type="entry name" value="GNAT_dom"/>
</dbReference>
<dbReference type="EMBL" id="FYEW01000002">
    <property type="protein sequence ID" value="SNC75394.1"/>
    <property type="molecule type" value="Genomic_DNA"/>
</dbReference>
<dbReference type="PANTHER" id="PTHR43420:SF42">
    <property type="entry name" value="N-ACETYLTRANSFERASE DOMAIN-CONTAINING PROTEIN"/>
    <property type="match status" value="1"/>
</dbReference>
<proteinExistence type="predicted"/>
<organism evidence="4 5">
    <name type="scientific">Hymenobacter gelipurpurascens</name>
    <dbReference type="NCBI Taxonomy" id="89968"/>
    <lineage>
        <taxon>Bacteria</taxon>
        <taxon>Pseudomonadati</taxon>
        <taxon>Bacteroidota</taxon>
        <taxon>Cytophagia</taxon>
        <taxon>Cytophagales</taxon>
        <taxon>Hymenobacteraceae</taxon>
        <taxon>Hymenobacter</taxon>
    </lineage>
</organism>
<dbReference type="PROSITE" id="PS51186">
    <property type="entry name" value="GNAT"/>
    <property type="match status" value="1"/>
</dbReference>
<dbReference type="CDD" id="cd04301">
    <property type="entry name" value="NAT_SF"/>
    <property type="match status" value="1"/>
</dbReference>
<dbReference type="Proteomes" id="UP000198131">
    <property type="component" value="Unassembled WGS sequence"/>
</dbReference>
<keyword evidence="1 4" id="KW-0808">Transferase</keyword>
<evidence type="ECO:0000313" key="4">
    <source>
        <dbReference type="EMBL" id="SNC75394.1"/>
    </source>
</evidence>
<evidence type="ECO:0000313" key="5">
    <source>
        <dbReference type="Proteomes" id="UP000198131"/>
    </source>
</evidence>
<dbReference type="SUPFAM" id="SSF55729">
    <property type="entry name" value="Acyl-CoA N-acyltransferases (Nat)"/>
    <property type="match status" value="1"/>
</dbReference>
<keyword evidence="5" id="KW-1185">Reference proteome</keyword>
<evidence type="ECO:0000256" key="2">
    <source>
        <dbReference type="ARBA" id="ARBA00023315"/>
    </source>
</evidence>
<keyword evidence="2 4" id="KW-0012">Acyltransferase</keyword>
<dbReference type="AlphaFoldDB" id="A0A212UBG9"/>
<dbReference type="InterPro" id="IPR050680">
    <property type="entry name" value="YpeA/RimI_acetyltransf"/>
</dbReference>
<reference evidence="5" key="1">
    <citation type="submission" date="2017-06" db="EMBL/GenBank/DDBJ databases">
        <authorList>
            <person name="Varghese N."/>
            <person name="Submissions S."/>
        </authorList>
    </citation>
    <scope>NUCLEOTIDE SEQUENCE [LARGE SCALE GENOMIC DNA]</scope>
    <source>
        <strain evidence="5">DSM 11116</strain>
    </source>
</reference>
<dbReference type="OrthoDB" id="1178186at2"/>